<dbReference type="AlphaFoldDB" id="A0A6M1PQ98"/>
<evidence type="ECO:0000256" key="1">
    <source>
        <dbReference type="ARBA" id="ARBA00022505"/>
    </source>
</evidence>
<dbReference type="InterPro" id="IPR016208">
    <property type="entry name" value="Ald_Oxase/xanthine_DH-like"/>
</dbReference>
<dbReference type="InterPro" id="IPR000674">
    <property type="entry name" value="Ald_Oxase/Xan_DH_a/b"/>
</dbReference>
<dbReference type="InterPro" id="IPR046867">
    <property type="entry name" value="AldOxase/xan_DH_MoCoBD2"/>
</dbReference>
<protein>
    <submittedName>
        <fullName evidence="4">Xanthine dehydrogenase family protein molybdopterin-binding subunit</fullName>
    </submittedName>
</protein>
<comment type="caution">
    <text evidence="4">The sequence shown here is derived from an EMBL/GenBank/DDBJ whole genome shotgun (WGS) entry which is preliminary data.</text>
</comment>
<dbReference type="Gene3D" id="3.30.365.10">
    <property type="entry name" value="Aldehyde oxidase/xanthine dehydrogenase, molybdopterin binding domain"/>
    <property type="match status" value="4"/>
</dbReference>
<reference evidence="4 5" key="1">
    <citation type="submission" date="2020-02" db="EMBL/GenBank/DDBJ databases">
        <authorList>
            <person name="Gao J."/>
            <person name="Sun J."/>
        </authorList>
    </citation>
    <scope>NUCLEOTIDE SEQUENCE [LARGE SCALE GENOMIC DNA]</scope>
    <source>
        <strain evidence="4 5">7124</strain>
    </source>
</reference>
<evidence type="ECO:0000256" key="2">
    <source>
        <dbReference type="ARBA" id="ARBA00023002"/>
    </source>
</evidence>
<dbReference type="Pfam" id="PF20256">
    <property type="entry name" value="MoCoBD_2"/>
    <property type="match status" value="1"/>
</dbReference>
<dbReference type="PANTHER" id="PTHR11908:SF132">
    <property type="entry name" value="ALDEHYDE OXIDASE 1-RELATED"/>
    <property type="match status" value="1"/>
</dbReference>
<name>A0A6M1PQ98_9BACL</name>
<sequence>MSIGASLKRLEDYNLLTGRGQYVGDLQFPDQCEAVIIRSPHAHAIIRSIDVEEARRFDGVLLILTASDLPGDLRPIPMRLSPDPILEKALQYPLAKDRVRYVGDPVAVIVAKDRYMAEDAADFIKIEYDVLPPVTDAVQSLQPDAPLLHPDAGTNEMYLIHGKKGDAAERLKTCEHVLKEELYVQRHSGIPMETRGLLALCDEDERLTVYGAAKVVHFNHQLMARLLNKNIEEIRLIETDCGGGFGPRGEFYPEDYLIPFAAMRLKRPVRWIEDRLEHFKATNHSREQKHQVTVGFDGDGRIYALRDEIFFDQGGYIRTHGTTVPSLTQAMFPGPYDFSDIEIVTHLALTNKTPVGTYRGPGRFEGTFVRERVIDMVAAHLKLDPTVVRERNYIRPEQMPYSNGLSALGQVIEYDSGNYAETLDYARKFMGWEQFAGKQARAREEGRFIGLGFASFVEKSGFGPWEFAEVEMRPDGRVICKTGLTEVGQGITTTLAQICSDQLGIPYEYVSVVHGDTDLVEKGNGSFATRGAVVGGSAAWHAAGLLKEKLLEVAAGQLAVPVDMLALKHGSVVYAEAEQVAMPLDELLQICSDRGISLCEKYTFHIEHMTYPYGCHAAEVELDPGTGALHILNYYIAYDLGKAINPMLVEGQLIGGMAQGLGGAIYEELKYDEIGQLVSGSFMDYLIPTSMEVPEVRAEILENYPSPLNPLGVKGAGEGGTVAVAPAIANAIVNALQEYAIPITSLPLRPERIRKALKQMKPRTERRSAGPTG</sequence>
<dbReference type="GO" id="GO:0016491">
    <property type="term" value="F:oxidoreductase activity"/>
    <property type="evidence" value="ECO:0007669"/>
    <property type="project" value="UniProtKB-KW"/>
</dbReference>
<evidence type="ECO:0000259" key="3">
    <source>
        <dbReference type="SMART" id="SM01008"/>
    </source>
</evidence>
<dbReference type="SMART" id="SM01008">
    <property type="entry name" value="Ald_Xan_dh_C"/>
    <property type="match status" value="1"/>
</dbReference>
<keyword evidence="1" id="KW-0500">Molybdenum</keyword>
<dbReference type="EMBL" id="JAAKGU010000003">
    <property type="protein sequence ID" value="NGM82471.1"/>
    <property type="molecule type" value="Genomic_DNA"/>
</dbReference>
<dbReference type="Pfam" id="PF02738">
    <property type="entry name" value="MoCoBD_1"/>
    <property type="match status" value="1"/>
</dbReference>
<dbReference type="InterPro" id="IPR037165">
    <property type="entry name" value="AldOxase/xan_DH_Mopterin-bd_sf"/>
</dbReference>
<dbReference type="Pfam" id="PF01315">
    <property type="entry name" value="Ald_Xan_dh_C"/>
    <property type="match status" value="1"/>
</dbReference>
<evidence type="ECO:0000313" key="5">
    <source>
        <dbReference type="Proteomes" id="UP000480151"/>
    </source>
</evidence>
<feature type="domain" description="Aldehyde oxidase/xanthine dehydrogenase a/b hammerhead" evidence="3">
    <location>
        <begin position="17"/>
        <end position="132"/>
    </location>
</feature>
<dbReference type="InterPro" id="IPR008274">
    <property type="entry name" value="AldOxase/xan_DH_MoCoBD1"/>
</dbReference>
<accession>A0A6M1PQ98</accession>
<gene>
    <name evidence="4" type="ORF">G5B47_08575</name>
</gene>
<keyword evidence="5" id="KW-1185">Reference proteome</keyword>
<dbReference type="SUPFAM" id="SSF54665">
    <property type="entry name" value="CO dehydrogenase molybdoprotein N-domain-like"/>
    <property type="match status" value="1"/>
</dbReference>
<dbReference type="GO" id="GO:0005506">
    <property type="term" value="F:iron ion binding"/>
    <property type="evidence" value="ECO:0007669"/>
    <property type="project" value="InterPro"/>
</dbReference>
<keyword evidence="2" id="KW-0560">Oxidoreductase</keyword>
<dbReference type="RefSeq" id="WP_165096890.1">
    <property type="nucleotide sequence ID" value="NZ_JAAKGU010000003.1"/>
</dbReference>
<dbReference type="Gene3D" id="3.90.1170.50">
    <property type="entry name" value="Aldehyde oxidase/xanthine dehydrogenase, a/b hammerhead"/>
    <property type="match status" value="1"/>
</dbReference>
<dbReference type="PANTHER" id="PTHR11908">
    <property type="entry name" value="XANTHINE DEHYDROGENASE"/>
    <property type="match status" value="1"/>
</dbReference>
<evidence type="ECO:0000313" key="4">
    <source>
        <dbReference type="EMBL" id="NGM82471.1"/>
    </source>
</evidence>
<dbReference type="InterPro" id="IPR036856">
    <property type="entry name" value="Ald_Oxase/Xan_DH_a/b_sf"/>
</dbReference>
<proteinExistence type="predicted"/>
<organism evidence="4 5">
    <name type="scientific">Paenibacillus apii</name>
    <dbReference type="NCBI Taxonomy" id="1850370"/>
    <lineage>
        <taxon>Bacteria</taxon>
        <taxon>Bacillati</taxon>
        <taxon>Bacillota</taxon>
        <taxon>Bacilli</taxon>
        <taxon>Bacillales</taxon>
        <taxon>Paenibacillaceae</taxon>
        <taxon>Paenibacillus</taxon>
    </lineage>
</organism>
<dbReference type="SUPFAM" id="SSF56003">
    <property type="entry name" value="Molybdenum cofactor-binding domain"/>
    <property type="match status" value="1"/>
</dbReference>
<dbReference type="Proteomes" id="UP000480151">
    <property type="component" value="Unassembled WGS sequence"/>
</dbReference>